<feature type="region of interest" description="Disordered" evidence="1">
    <location>
        <begin position="76"/>
        <end position="119"/>
    </location>
</feature>
<sequence length="331" mass="36268">MTRLKEAEGRVERVVDSSIAYVTAEDQTLTFGPGVVANYRGETFEELGIVPGRSVRLTWLPASGLVGRVALEGISGPRPPQRSIVEGTFGPDDDNSSANRRGHDRARASQLELHPDGDAVGSIAPFRSIPTATRSFGKLVDTSNLQAGDLILTRDIHPDGISTLITDVQREGGYHPDDARWTHAAMYLGDGGNVIEATFENPVRGGDVRLSSLDSFCEGAHALRFRRSRFIAVERDGWRVCVRAMSRLGKPYNIFEAASMWFRVIFRAKSFSDFGKRDPTSAAIICSVLYADAYNEATRRSLGEVNGACVPAWLSGSDEFDDVKADWLTIR</sequence>
<reference evidence="2" key="1">
    <citation type="journal article" date="2021" name="Int. J. Syst. Evol. Microbiol.">
        <title>Bradyrhizobium septentrionale sp. nov. (sv. septentrionale) and Bradyrhizobium quebecense sp. nov. (sv. septentrionale) associated with legumes native to Canada possess rearranged symbiosis genes and numerous insertion sequences.</title>
        <authorList>
            <person name="Bromfield E.S.P."/>
            <person name="Cloutier S."/>
        </authorList>
    </citation>
    <scope>NUCLEOTIDE SEQUENCE</scope>
    <source>
        <strain evidence="2">5S5</strain>
    </source>
</reference>
<dbReference type="RefSeq" id="WP_338833679.1">
    <property type="nucleotide sequence ID" value="NZ_CP147711.1"/>
</dbReference>
<dbReference type="EMBL" id="CP147711">
    <property type="protein sequence ID" value="WXC78219.1"/>
    <property type="molecule type" value="Genomic_DNA"/>
</dbReference>
<evidence type="ECO:0000313" key="3">
    <source>
        <dbReference type="Proteomes" id="UP001432046"/>
    </source>
</evidence>
<name>A0ABZ2NUM1_9BRAD</name>
<evidence type="ECO:0000313" key="2">
    <source>
        <dbReference type="EMBL" id="WXC78219.1"/>
    </source>
</evidence>
<dbReference type="InterPro" id="IPR038765">
    <property type="entry name" value="Papain-like_cys_pep_sf"/>
</dbReference>
<evidence type="ECO:0000256" key="1">
    <source>
        <dbReference type="SAM" id="MobiDB-lite"/>
    </source>
</evidence>
<protein>
    <recommendedName>
        <fullName evidence="4">Hedgehog/Intein (Hint) domain-containing protein</fullName>
    </recommendedName>
</protein>
<reference evidence="2" key="2">
    <citation type="submission" date="2024-03" db="EMBL/GenBank/DDBJ databases">
        <authorList>
            <person name="Bromfield E.S.P."/>
            <person name="Cloutier S."/>
        </authorList>
    </citation>
    <scope>NUCLEOTIDE SEQUENCE</scope>
    <source>
        <strain evidence="2">5S5</strain>
    </source>
</reference>
<proteinExistence type="predicted"/>
<dbReference type="SUPFAM" id="SSF54001">
    <property type="entry name" value="Cysteine proteinases"/>
    <property type="match status" value="1"/>
</dbReference>
<accession>A0ABZ2NUM1</accession>
<keyword evidence="3" id="KW-1185">Reference proteome</keyword>
<dbReference type="Proteomes" id="UP001432046">
    <property type="component" value="Chromosome"/>
</dbReference>
<gene>
    <name evidence="2" type="ORF">WDK88_33205</name>
</gene>
<dbReference type="Gene3D" id="3.90.1720.10">
    <property type="entry name" value="endopeptidase domain like (from Nostoc punctiforme)"/>
    <property type="match status" value="1"/>
</dbReference>
<organism evidence="2 3">
    <name type="scientific">Bradyrhizobium septentrionale</name>
    <dbReference type="NCBI Taxonomy" id="1404411"/>
    <lineage>
        <taxon>Bacteria</taxon>
        <taxon>Pseudomonadati</taxon>
        <taxon>Pseudomonadota</taxon>
        <taxon>Alphaproteobacteria</taxon>
        <taxon>Hyphomicrobiales</taxon>
        <taxon>Nitrobacteraceae</taxon>
        <taxon>Bradyrhizobium</taxon>
    </lineage>
</organism>
<evidence type="ECO:0008006" key="4">
    <source>
        <dbReference type="Google" id="ProtNLM"/>
    </source>
</evidence>